<evidence type="ECO:0000256" key="3">
    <source>
        <dbReference type="SAM" id="SignalP"/>
    </source>
</evidence>
<keyword evidence="2" id="KW-1133">Transmembrane helix</keyword>
<feature type="signal peptide" evidence="3">
    <location>
        <begin position="1"/>
        <end position="27"/>
    </location>
</feature>
<feature type="region of interest" description="Disordered" evidence="1">
    <location>
        <begin position="111"/>
        <end position="178"/>
    </location>
</feature>
<dbReference type="RefSeq" id="WP_066640327.1">
    <property type="nucleotide sequence ID" value="NZ_CP014989.1"/>
</dbReference>
<keyword evidence="2" id="KW-0812">Transmembrane</keyword>
<dbReference type="EMBL" id="CP014989">
    <property type="protein sequence ID" value="ANS79668.1"/>
    <property type="molecule type" value="Genomic_DNA"/>
</dbReference>
<keyword evidence="5" id="KW-1185">Reference proteome</keyword>
<feature type="chain" id="PRO_5008527875" evidence="3">
    <location>
        <begin position="28"/>
        <end position="209"/>
    </location>
</feature>
<evidence type="ECO:0000313" key="4">
    <source>
        <dbReference type="EMBL" id="ANS79668.1"/>
    </source>
</evidence>
<feature type="compositionally biased region" description="Acidic residues" evidence="1">
    <location>
        <begin position="114"/>
        <end position="163"/>
    </location>
</feature>
<organism evidence="4 5">
    <name type="scientific">Serinicoccus hydrothermalis</name>
    <dbReference type="NCBI Taxonomy" id="1758689"/>
    <lineage>
        <taxon>Bacteria</taxon>
        <taxon>Bacillati</taxon>
        <taxon>Actinomycetota</taxon>
        <taxon>Actinomycetes</taxon>
        <taxon>Micrococcales</taxon>
        <taxon>Ornithinimicrobiaceae</taxon>
        <taxon>Serinicoccus</taxon>
    </lineage>
</organism>
<reference evidence="4 5" key="1">
    <citation type="submission" date="2016-03" db="EMBL/GenBank/DDBJ databases">
        <title>Shallow-sea hydrothermal system.</title>
        <authorList>
            <person name="Tang K."/>
        </authorList>
    </citation>
    <scope>NUCLEOTIDE SEQUENCE [LARGE SCALE GENOMIC DNA]</scope>
    <source>
        <strain evidence="4 5">JLT9</strain>
    </source>
</reference>
<gene>
    <name evidence="4" type="ORF">SGUI_2272</name>
</gene>
<protein>
    <submittedName>
        <fullName evidence="4">Uncharacterized protein</fullName>
    </submittedName>
</protein>
<accession>A0A1B1NDZ5</accession>
<evidence type="ECO:0000313" key="5">
    <source>
        <dbReference type="Proteomes" id="UP000092482"/>
    </source>
</evidence>
<dbReference type="KEGG" id="serj:SGUI_2272"/>
<feature type="transmembrane region" description="Helical" evidence="2">
    <location>
        <begin position="182"/>
        <end position="201"/>
    </location>
</feature>
<evidence type="ECO:0000256" key="2">
    <source>
        <dbReference type="SAM" id="Phobius"/>
    </source>
</evidence>
<keyword evidence="2" id="KW-0472">Membrane</keyword>
<dbReference type="STRING" id="1758689.SGUI_2272"/>
<dbReference type="AlphaFoldDB" id="A0A1B1NDZ5"/>
<keyword evidence="3" id="KW-0732">Signal</keyword>
<name>A0A1B1NDZ5_9MICO</name>
<evidence type="ECO:0000256" key="1">
    <source>
        <dbReference type="SAM" id="MobiDB-lite"/>
    </source>
</evidence>
<sequence length="209" mass="20835">MSTTTLRTLTIAAGAGLALALANPAAAVDEDNLDGYDNVSCDVMAMPGTATATYLDEGVHGPYLDGDNEWVALTLTSDDGEVEVDNPVYGETYTSEGGAIIREITLCQGTAAAAEDEEAPAPEEDQAAQDDQADAQDDANDDADGGSTEDDGSAQDDGSDEETAGPAVETAGPVSEAGVSPLLVGGAVLAVAGAGAAAVGVRRRGSQQG</sequence>
<proteinExistence type="predicted"/>
<dbReference type="Proteomes" id="UP000092482">
    <property type="component" value="Chromosome"/>
</dbReference>